<reference evidence="6" key="2">
    <citation type="submission" date="2020-09" db="EMBL/GenBank/DDBJ databases">
        <authorList>
            <person name="Sun Q."/>
            <person name="Ohkuma M."/>
        </authorList>
    </citation>
    <scope>NUCLEOTIDE SEQUENCE</scope>
    <source>
        <strain evidence="6">JCM 3090</strain>
    </source>
</reference>
<evidence type="ECO:0000256" key="1">
    <source>
        <dbReference type="PIRSR" id="PIRSR036922-1"/>
    </source>
</evidence>
<dbReference type="AlphaFoldDB" id="A0A8J3F977"/>
<dbReference type="InterPro" id="IPR012337">
    <property type="entry name" value="RNaseH-like_sf"/>
</dbReference>
<dbReference type="EMBL" id="BMQB01000002">
    <property type="protein sequence ID" value="GGJ84373.1"/>
    <property type="molecule type" value="Genomic_DNA"/>
</dbReference>
<evidence type="ECO:0000256" key="4">
    <source>
        <dbReference type="SAM" id="MobiDB-lite"/>
    </source>
</evidence>
<dbReference type="PANTHER" id="PTHR48100">
    <property type="entry name" value="BROAD-SPECIFICITY PHOSPHATASE YOR283W-RELATED"/>
    <property type="match status" value="1"/>
</dbReference>
<dbReference type="Gene3D" id="3.40.50.1240">
    <property type="entry name" value="Phosphoglycerate mutase-like"/>
    <property type="match status" value="1"/>
</dbReference>
<accession>A0A8J3F977</accession>
<dbReference type="CDD" id="cd07067">
    <property type="entry name" value="HP_PGM_like"/>
    <property type="match status" value="1"/>
</dbReference>
<dbReference type="NCBIfam" id="NF005567">
    <property type="entry name" value="PRK07238.1"/>
    <property type="match status" value="1"/>
</dbReference>
<dbReference type="Proteomes" id="UP000649739">
    <property type="component" value="Unassembled WGS sequence"/>
</dbReference>
<protein>
    <submittedName>
        <fullName evidence="6">Bifunctional RNase H/acid phosphatase</fullName>
    </submittedName>
</protein>
<dbReference type="SMART" id="SM00855">
    <property type="entry name" value="PGAM"/>
    <property type="match status" value="1"/>
</dbReference>
<dbReference type="InterPro" id="IPR013078">
    <property type="entry name" value="His_Pase_superF_clade-1"/>
</dbReference>
<evidence type="ECO:0000256" key="3">
    <source>
        <dbReference type="PIRSR" id="PIRSR613078-2"/>
    </source>
</evidence>
<dbReference type="GO" id="GO:0005737">
    <property type="term" value="C:cytoplasm"/>
    <property type="evidence" value="ECO:0007669"/>
    <property type="project" value="TreeGrafter"/>
</dbReference>
<dbReference type="CDD" id="cd09279">
    <property type="entry name" value="RNase_HI_like"/>
    <property type="match status" value="1"/>
</dbReference>
<feature type="region of interest" description="Disordered" evidence="4">
    <location>
        <begin position="134"/>
        <end position="186"/>
    </location>
</feature>
<evidence type="ECO:0000259" key="5">
    <source>
        <dbReference type="PROSITE" id="PS50879"/>
    </source>
</evidence>
<dbReference type="PROSITE" id="PS50879">
    <property type="entry name" value="RNASE_H_1"/>
    <property type="match status" value="1"/>
</dbReference>
<name>A0A8J3F977_9ACTN</name>
<proteinExistence type="predicted"/>
<feature type="active site" description="Proton donor/acceptor; for phosphatase activity" evidence="1">
    <location>
        <position position="303"/>
    </location>
</feature>
<evidence type="ECO:0000313" key="6">
    <source>
        <dbReference type="EMBL" id="GGJ84373.1"/>
    </source>
</evidence>
<dbReference type="SUPFAM" id="SSF53254">
    <property type="entry name" value="Phosphoglycerate mutase-like"/>
    <property type="match status" value="1"/>
</dbReference>
<dbReference type="InterPro" id="IPR029033">
    <property type="entry name" value="His_PPase_superfam"/>
</dbReference>
<dbReference type="GO" id="GO:0004523">
    <property type="term" value="F:RNA-DNA hybrid ribonuclease activity"/>
    <property type="evidence" value="ECO:0007669"/>
    <property type="project" value="InterPro"/>
</dbReference>
<dbReference type="Pfam" id="PF00300">
    <property type="entry name" value="His_Phos_1"/>
    <property type="match status" value="1"/>
</dbReference>
<dbReference type="PANTHER" id="PTHR48100:SF1">
    <property type="entry name" value="HISTIDINE PHOSPHATASE FAMILY PROTEIN-RELATED"/>
    <property type="match status" value="1"/>
</dbReference>
<dbReference type="PIRSF" id="PIRSF036922">
    <property type="entry name" value="RNaseH_PGAM"/>
    <property type="match status" value="1"/>
</dbReference>
<evidence type="ECO:0000313" key="7">
    <source>
        <dbReference type="Proteomes" id="UP000649739"/>
    </source>
</evidence>
<dbReference type="Pfam" id="PF13456">
    <property type="entry name" value="RVT_3"/>
    <property type="match status" value="1"/>
</dbReference>
<gene>
    <name evidence="6" type="ORF">GCM10010123_12500</name>
</gene>
<feature type="active site" description="Proton donor/acceptor" evidence="2">
    <location>
        <position position="303"/>
    </location>
</feature>
<keyword evidence="7" id="KW-1185">Reference proteome</keyword>
<feature type="binding site" evidence="3">
    <location>
        <position position="278"/>
    </location>
    <ligand>
        <name>substrate</name>
    </ligand>
</feature>
<dbReference type="InterPro" id="IPR014636">
    <property type="entry name" value="RNaseH/PGlycerate_mutase"/>
</dbReference>
<feature type="compositionally biased region" description="Gly residues" evidence="4">
    <location>
        <begin position="161"/>
        <end position="185"/>
    </location>
</feature>
<reference evidence="6" key="1">
    <citation type="journal article" date="2014" name="Int. J. Syst. Evol. Microbiol.">
        <title>Complete genome sequence of Corynebacterium casei LMG S-19264T (=DSM 44701T), isolated from a smear-ripened cheese.</title>
        <authorList>
            <consortium name="US DOE Joint Genome Institute (JGI-PGF)"/>
            <person name="Walter F."/>
            <person name="Albersmeier A."/>
            <person name="Kalinowski J."/>
            <person name="Ruckert C."/>
        </authorList>
    </citation>
    <scope>NUCLEOTIDE SEQUENCE</scope>
    <source>
        <strain evidence="6">JCM 3090</strain>
    </source>
</reference>
<dbReference type="GO" id="GO:0016791">
    <property type="term" value="F:phosphatase activity"/>
    <property type="evidence" value="ECO:0007669"/>
    <property type="project" value="TreeGrafter"/>
</dbReference>
<dbReference type="SUPFAM" id="SSF53098">
    <property type="entry name" value="Ribonuclease H-like"/>
    <property type="match status" value="1"/>
</dbReference>
<dbReference type="Gene3D" id="3.30.420.10">
    <property type="entry name" value="Ribonuclease H-like superfamily/Ribonuclease H"/>
    <property type="match status" value="1"/>
</dbReference>
<evidence type="ECO:0000256" key="2">
    <source>
        <dbReference type="PIRSR" id="PIRSR613078-1"/>
    </source>
</evidence>
<dbReference type="InterPro" id="IPR002156">
    <property type="entry name" value="RNaseH_domain"/>
</dbReference>
<dbReference type="RefSeq" id="WP_189169075.1">
    <property type="nucleotide sequence ID" value="NZ_BMQB01000002.1"/>
</dbReference>
<dbReference type="InterPro" id="IPR050275">
    <property type="entry name" value="PGM_Phosphatase"/>
</dbReference>
<dbReference type="InterPro" id="IPR036397">
    <property type="entry name" value="RNaseH_sf"/>
</dbReference>
<feature type="domain" description="RNase H type-1" evidence="5">
    <location>
        <begin position="2"/>
        <end position="142"/>
    </location>
</feature>
<sequence length="426" mass="44182">MKRLRVIVEADGGSRGNPGPAGYGAVVREAGTGEILLERAEAIGIATNNVAEYSGLIAGLRAAADLGAVEVEVRMDSKLVVEQMNGRWQIKHPGLRPLAAEAAALVRRFDSVAFGWIPRARNTDADRLANEAMDAAAGKPPKARRDPGPALFDEPPPGPVGAVGGGVVGRTAGGRGGSGAAGAGQSGAAWTGAARAGRSGGSAARPAVDPSVVAGAGERLRLILVRHGETDRTRQRRYAGRTDSLLTAHGRAQAKAVAARIAELAPDLTAVRTSPLSRCAATAEAIAAAAGGVPVKVEPDLVECDFGDWDGLTYAQVRERWADLHDRWLAATDVAPPHGETFADVGRRVGRLVDRLRADHPTGTVVLVSHVSPLKLILRDALGATDALLHRLYLDPAGVSVIDTWPDGGIAVRTVNDTAHLPPTPA</sequence>
<comment type="caution">
    <text evidence="6">The sequence shown here is derived from an EMBL/GenBank/DDBJ whole genome shotgun (WGS) entry which is preliminary data.</text>
</comment>
<dbReference type="GO" id="GO:0003676">
    <property type="term" value="F:nucleic acid binding"/>
    <property type="evidence" value="ECO:0007669"/>
    <property type="project" value="InterPro"/>
</dbReference>
<feature type="active site" description="Tele-phosphohistidine intermediate" evidence="1">
    <location>
        <position position="227"/>
    </location>
</feature>
<organism evidence="6 7">
    <name type="scientific">Pilimelia anulata</name>
    <dbReference type="NCBI Taxonomy" id="53371"/>
    <lineage>
        <taxon>Bacteria</taxon>
        <taxon>Bacillati</taxon>
        <taxon>Actinomycetota</taxon>
        <taxon>Actinomycetes</taxon>
        <taxon>Micromonosporales</taxon>
        <taxon>Micromonosporaceae</taxon>
        <taxon>Pilimelia</taxon>
    </lineage>
</organism>